<evidence type="ECO:0000313" key="1">
    <source>
        <dbReference type="EMBL" id="SYX82947.1"/>
    </source>
</evidence>
<dbReference type="Proteomes" id="UP000304148">
    <property type="component" value="Chromosome"/>
</dbReference>
<reference evidence="2" key="1">
    <citation type="submission" date="2018-08" db="EMBL/GenBank/DDBJ databases">
        <authorList>
            <person name="Chevrot R."/>
        </authorList>
    </citation>
    <scope>NUCLEOTIDE SEQUENCE [LARGE SCALE GENOMIC DNA]</scope>
</reference>
<accession>A0A383R722</accession>
<name>A0A383R722_PAEAL</name>
<organism evidence="1 2">
    <name type="scientific">Paenibacillus alvei</name>
    <name type="common">Bacillus alvei</name>
    <dbReference type="NCBI Taxonomy" id="44250"/>
    <lineage>
        <taxon>Bacteria</taxon>
        <taxon>Bacillati</taxon>
        <taxon>Bacillota</taxon>
        <taxon>Bacilli</taxon>
        <taxon>Bacillales</taxon>
        <taxon>Paenibacillaceae</taxon>
        <taxon>Paenibacillus</taxon>
    </lineage>
</organism>
<dbReference type="EMBL" id="LS992241">
    <property type="protein sequence ID" value="SYX82947.1"/>
    <property type="molecule type" value="Genomic_DNA"/>
</dbReference>
<gene>
    <name evidence="1" type="ORF">PBLR_11369</name>
</gene>
<protein>
    <submittedName>
        <fullName evidence="1">Uncharacterized protein</fullName>
    </submittedName>
</protein>
<proteinExistence type="predicted"/>
<sequence>MKLFAKEVKKIVVNNYEFLCVIDQRPEKDFISFKIYPSETKRSYFLILFTWKINWATNLCQPRVCVKLIQHAISSGWNYNIKHAVFKLQNGDDLIGQLGLEQLN</sequence>
<evidence type="ECO:0000313" key="2">
    <source>
        <dbReference type="Proteomes" id="UP000304148"/>
    </source>
</evidence>
<dbReference type="AlphaFoldDB" id="A0A383R722"/>